<keyword evidence="2 7" id="KW-0812">Transmembrane</keyword>
<dbReference type="Proteomes" id="UP001387100">
    <property type="component" value="Unassembled WGS sequence"/>
</dbReference>
<dbReference type="PANTHER" id="PTHR10806:SF6">
    <property type="entry name" value="SIGNAL PEPTIDASE COMPLEX CATALYTIC SUBUNIT SEC11"/>
    <property type="match status" value="1"/>
</dbReference>
<name>A0ABU8RKN0_9ACTN</name>
<evidence type="ECO:0000313" key="10">
    <source>
        <dbReference type="Proteomes" id="UP001387100"/>
    </source>
</evidence>
<evidence type="ECO:0000256" key="7">
    <source>
        <dbReference type="SAM" id="Phobius"/>
    </source>
</evidence>
<dbReference type="RefSeq" id="WP_339575042.1">
    <property type="nucleotide sequence ID" value="NZ_JBBIAA010000010.1"/>
</dbReference>
<comment type="subcellular location">
    <subcellularLocation>
        <location evidence="1">Membrane</location>
    </subcellularLocation>
</comment>
<evidence type="ECO:0000256" key="5">
    <source>
        <dbReference type="NCBIfam" id="TIGR02228"/>
    </source>
</evidence>
<dbReference type="PANTHER" id="PTHR10806">
    <property type="entry name" value="SIGNAL PEPTIDASE COMPLEX CATALYTIC SUBUNIT SEC11"/>
    <property type="match status" value="1"/>
</dbReference>
<evidence type="ECO:0000256" key="1">
    <source>
        <dbReference type="ARBA" id="ARBA00004370"/>
    </source>
</evidence>
<keyword evidence="9" id="KW-0378">Hydrolase</keyword>
<comment type="caution">
    <text evidence="9">The sequence shown here is derived from an EMBL/GenBank/DDBJ whole genome shotgun (WGS) entry which is preliminary data.</text>
</comment>
<dbReference type="SUPFAM" id="SSF51306">
    <property type="entry name" value="LexA/Signal peptidase"/>
    <property type="match status" value="1"/>
</dbReference>
<organism evidence="9 10">
    <name type="scientific">Pseudokineococcus basanitobsidens</name>
    <dbReference type="NCBI Taxonomy" id="1926649"/>
    <lineage>
        <taxon>Bacteria</taxon>
        <taxon>Bacillati</taxon>
        <taxon>Actinomycetota</taxon>
        <taxon>Actinomycetes</taxon>
        <taxon>Kineosporiales</taxon>
        <taxon>Kineosporiaceae</taxon>
        <taxon>Pseudokineococcus</taxon>
    </lineage>
</organism>
<dbReference type="CDD" id="cd06530">
    <property type="entry name" value="S26_SPase_I"/>
    <property type="match status" value="1"/>
</dbReference>
<dbReference type="InterPro" id="IPR036286">
    <property type="entry name" value="LexA/Signal_pep-like_sf"/>
</dbReference>
<proteinExistence type="predicted"/>
<feature type="domain" description="Peptidase S26" evidence="8">
    <location>
        <begin position="38"/>
        <end position="118"/>
    </location>
</feature>
<evidence type="ECO:0000313" key="9">
    <source>
        <dbReference type="EMBL" id="MEJ5945657.1"/>
    </source>
</evidence>
<dbReference type="EMBL" id="JBBIAA010000010">
    <property type="protein sequence ID" value="MEJ5945657.1"/>
    <property type="molecule type" value="Genomic_DNA"/>
</dbReference>
<evidence type="ECO:0000256" key="4">
    <source>
        <dbReference type="ARBA" id="ARBA00023136"/>
    </source>
</evidence>
<dbReference type="GO" id="GO:0009003">
    <property type="term" value="F:signal peptidase activity"/>
    <property type="evidence" value="ECO:0007669"/>
    <property type="project" value="UniProtKB-EC"/>
</dbReference>
<dbReference type="InterPro" id="IPR001733">
    <property type="entry name" value="Peptidase_S26B"/>
</dbReference>
<feature type="region of interest" description="Disordered" evidence="6">
    <location>
        <begin position="1"/>
        <end position="22"/>
    </location>
</feature>
<gene>
    <name evidence="9" type="ORF">WDZ17_10175</name>
</gene>
<dbReference type="EC" id="3.4.21.89" evidence="5"/>
<sequence length="199" mass="19272">MSAPTTGPATRRPRTTSRPAPRGLPAVVRALGLAVGVAAALALVVAAFVPRLAGWEVFAVTSGSMEPGIPVGSAVAVEPTGADEVAVGDVITFHQDGTGGTTTHRVVAVDARGDGVSFTTQGDANAVPDGRAVPGGAVVGRVVADVPLAGYALDLLSTPLGAGLAAAAVAVAVLAPRRGADHGGADPTPRGAGAPRASA</sequence>
<protein>
    <recommendedName>
        <fullName evidence="5">Signal peptidase I</fullName>
        <ecNumber evidence="5">3.4.21.89</ecNumber>
    </recommendedName>
</protein>
<evidence type="ECO:0000256" key="2">
    <source>
        <dbReference type="ARBA" id="ARBA00022692"/>
    </source>
</evidence>
<dbReference type="InterPro" id="IPR019533">
    <property type="entry name" value="Peptidase_S26"/>
</dbReference>
<evidence type="ECO:0000256" key="6">
    <source>
        <dbReference type="SAM" id="MobiDB-lite"/>
    </source>
</evidence>
<keyword evidence="10" id="KW-1185">Reference proteome</keyword>
<dbReference type="NCBIfam" id="TIGR02228">
    <property type="entry name" value="sigpep_I_arch"/>
    <property type="match status" value="1"/>
</dbReference>
<keyword evidence="4 7" id="KW-0472">Membrane</keyword>
<feature type="region of interest" description="Disordered" evidence="6">
    <location>
        <begin position="178"/>
        <end position="199"/>
    </location>
</feature>
<evidence type="ECO:0000256" key="3">
    <source>
        <dbReference type="ARBA" id="ARBA00022989"/>
    </source>
</evidence>
<reference evidence="9 10" key="1">
    <citation type="journal article" date="2017" name="Int. J. Syst. Evol. Microbiol.">
        <title>Pseudokineococcus basanitobsidens sp. nov., isolated from volcanic rock.</title>
        <authorList>
            <person name="Lee D.W."/>
            <person name="Park M.Y."/>
            <person name="Kim J.J."/>
            <person name="Kim B.S."/>
        </authorList>
    </citation>
    <scope>NUCLEOTIDE SEQUENCE [LARGE SCALE GENOMIC DNA]</scope>
    <source>
        <strain evidence="9 10">DSM 103726</strain>
    </source>
</reference>
<dbReference type="Pfam" id="PF10502">
    <property type="entry name" value="Peptidase_S26"/>
    <property type="match status" value="1"/>
</dbReference>
<accession>A0ABU8RKN0</accession>
<feature type="transmembrane region" description="Helical" evidence="7">
    <location>
        <begin position="26"/>
        <end position="49"/>
    </location>
</feature>
<evidence type="ECO:0000259" key="8">
    <source>
        <dbReference type="Pfam" id="PF10502"/>
    </source>
</evidence>
<keyword evidence="3 7" id="KW-1133">Transmembrane helix</keyword>